<sequence length="22" mass="2706">MQVIIKKCVSVVFFSFIFFYFL</sequence>
<accession>A0A0K2TVF4</accession>
<protein>
    <submittedName>
        <fullName evidence="1">Uncharacterized protein</fullName>
    </submittedName>
</protein>
<evidence type="ECO:0000313" key="1">
    <source>
        <dbReference type="EMBL" id="CDW29341.1"/>
    </source>
</evidence>
<dbReference type="AlphaFoldDB" id="A0A0K2TVF4"/>
<proteinExistence type="predicted"/>
<reference evidence="1" key="1">
    <citation type="submission" date="2014-05" db="EMBL/GenBank/DDBJ databases">
        <authorList>
            <person name="Chronopoulou M."/>
        </authorList>
    </citation>
    <scope>NUCLEOTIDE SEQUENCE</scope>
    <source>
        <tissue evidence="1">Whole organism</tissue>
    </source>
</reference>
<name>A0A0K2TVF4_LEPSM</name>
<dbReference type="EMBL" id="HACA01011980">
    <property type="protein sequence ID" value="CDW29341.1"/>
    <property type="molecule type" value="Transcribed_RNA"/>
</dbReference>
<organism evidence="1">
    <name type="scientific">Lepeophtheirus salmonis</name>
    <name type="common">Salmon louse</name>
    <name type="synonym">Caligus salmonis</name>
    <dbReference type="NCBI Taxonomy" id="72036"/>
    <lineage>
        <taxon>Eukaryota</taxon>
        <taxon>Metazoa</taxon>
        <taxon>Ecdysozoa</taxon>
        <taxon>Arthropoda</taxon>
        <taxon>Crustacea</taxon>
        <taxon>Multicrustacea</taxon>
        <taxon>Hexanauplia</taxon>
        <taxon>Copepoda</taxon>
        <taxon>Siphonostomatoida</taxon>
        <taxon>Caligidae</taxon>
        <taxon>Lepeophtheirus</taxon>
    </lineage>
</organism>